<dbReference type="Gene3D" id="1.10.10.2910">
    <property type="match status" value="1"/>
</dbReference>
<dbReference type="AlphaFoldDB" id="A0A1Q8QRH5"/>
<dbReference type="Proteomes" id="UP000186102">
    <property type="component" value="Unassembled WGS sequence"/>
</dbReference>
<feature type="domain" description="IrrE N-terminal-like" evidence="1">
    <location>
        <begin position="4"/>
        <end position="87"/>
    </location>
</feature>
<accession>A0A1Q8QRH5</accession>
<dbReference type="EMBL" id="MLBF01000028">
    <property type="protein sequence ID" value="OLN29951.1"/>
    <property type="molecule type" value="Genomic_DNA"/>
</dbReference>
<dbReference type="STRING" id="1888891.DSOL_3291"/>
<name>A0A1Q8QRH5_9FIRM</name>
<dbReference type="Pfam" id="PF06114">
    <property type="entry name" value="Peptidase_M78"/>
    <property type="match status" value="1"/>
</dbReference>
<sequence length="111" mass="13232">MIKGRTNWTIAHELGHIILNHFIEFDIDNLNDEEHDILDREAEIFARELLMPREWVKSNCEHPLTISILAKLKNLFDVSWQAITYRLDELNIYSKDYVLSLHEARKIEKET</sequence>
<gene>
    <name evidence="2" type="ORF">DSOL_3291</name>
</gene>
<evidence type="ECO:0000259" key="1">
    <source>
        <dbReference type="Pfam" id="PF06114"/>
    </source>
</evidence>
<evidence type="ECO:0000313" key="2">
    <source>
        <dbReference type="EMBL" id="OLN29951.1"/>
    </source>
</evidence>
<dbReference type="PANTHER" id="PTHR43236:SF1">
    <property type="entry name" value="BLL7220 PROTEIN"/>
    <property type="match status" value="1"/>
</dbReference>
<protein>
    <recommendedName>
        <fullName evidence="1">IrrE N-terminal-like domain-containing protein</fullName>
    </recommendedName>
</protein>
<proteinExistence type="predicted"/>
<keyword evidence="3" id="KW-1185">Reference proteome</keyword>
<organism evidence="2 3">
    <name type="scientific">Desulfosporosinus metallidurans</name>
    <dbReference type="NCBI Taxonomy" id="1888891"/>
    <lineage>
        <taxon>Bacteria</taxon>
        <taxon>Bacillati</taxon>
        <taxon>Bacillota</taxon>
        <taxon>Clostridia</taxon>
        <taxon>Eubacteriales</taxon>
        <taxon>Desulfitobacteriaceae</taxon>
        <taxon>Desulfosporosinus</taxon>
    </lineage>
</organism>
<dbReference type="InterPro" id="IPR052345">
    <property type="entry name" value="Rad_response_metalloprotease"/>
</dbReference>
<evidence type="ECO:0000313" key="3">
    <source>
        <dbReference type="Proteomes" id="UP000186102"/>
    </source>
</evidence>
<dbReference type="PANTHER" id="PTHR43236">
    <property type="entry name" value="ANTITOXIN HIGA1"/>
    <property type="match status" value="1"/>
</dbReference>
<reference evidence="2 3" key="1">
    <citation type="submission" date="2016-09" db="EMBL/GenBank/DDBJ databases">
        <title>Complete genome of Desulfosporosinus sp. OL.</title>
        <authorList>
            <person name="Mardanov A."/>
            <person name="Beletsky A."/>
            <person name="Panova A."/>
            <person name="Karnachuk O."/>
            <person name="Ravin N."/>
        </authorList>
    </citation>
    <scope>NUCLEOTIDE SEQUENCE [LARGE SCALE GENOMIC DNA]</scope>
    <source>
        <strain evidence="2 3">OL</strain>
    </source>
</reference>
<comment type="caution">
    <text evidence="2">The sequence shown here is derived from an EMBL/GenBank/DDBJ whole genome shotgun (WGS) entry which is preliminary data.</text>
</comment>
<dbReference type="InterPro" id="IPR010359">
    <property type="entry name" value="IrrE_HExxH"/>
</dbReference>